<dbReference type="OrthoDB" id="5137249at2"/>
<dbReference type="Pfam" id="PF02687">
    <property type="entry name" value="FtsX"/>
    <property type="match status" value="2"/>
</dbReference>
<proteinExistence type="predicted"/>
<name>F1T949_9FIRM</name>
<accession>F1T949</accession>
<feature type="domain" description="ABC3 transporter permease C-terminal" evidence="7">
    <location>
        <begin position="638"/>
        <end position="755"/>
    </location>
</feature>
<reference evidence="8" key="2">
    <citation type="submission" date="2011-01" db="EMBL/GenBank/DDBJ databases">
        <title>The Non-contiguous Finished genome of Clostridium papyrosolvens.</title>
        <authorList>
            <person name="Lucas S."/>
            <person name="Copeland A."/>
            <person name="Lapidus A."/>
            <person name="Cheng J.-F."/>
            <person name="Goodwin L."/>
            <person name="Pitluck S."/>
            <person name="Misra M."/>
            <person name="Chertkov O."/>
            <person name="Detter J.C."/>
            <person name="Han C."/>
            <person name="Tapia R."/>
            <person name="Land M."/>
            <person name="Hauser L."/>
            <person name="Kyrpides N."/>
            <person name="Ivanova N."/>
            <person name="Pagani I."/>
            <person name="Mouttaki H."/>
            <person name="He Z."/>
            <person name="Zhou J."/>
            <person name="Hemme C.L."/>
            <person name="Woyke T."/>
        </authorList>
    </citation>
    <scope>NUCLEOTIDE SEQUENCE [LARGE SCALE GENOMIC DNA]</scope>
    <source>
        <strain evidence="8">DSM 2782</strain>
    </source>
</reference>
<feature type="transmembrane region" description="Helical" evidence="6">
    <location>
        <begin position="426"/>
        <end position="447"/>
    </location>
</feature>
<protein>
    <recommendedName>
        <fullName evidence="7">ABC3 transporter permease C-terminal domain-containing protein</fullName>
    </recommendedName>
</protein>
<feature type="transmembrane region" description="Helical" evidence="6">
    <location>
        <begin position="679"/>
        <end position="703"/>
    </location>
</feature>
<dbReference type="eggNOG" id="COG0577">
    <property type="taxonomic scope" value="Bacteria"/>
</dbReference>
<keyword evidence="9" id="KW-1185">Reference proteome</keyword>
<dbReference type="GO" id="GO:0005886">
    <property type="term" value="C:plasma membrane"/>
    <property type="evidence" value="ECO:0007669"/>
    <property type="project" value="UniProtKB-SubCell"/>
</dbReference>
<feature type="domain" description="ABC3 transporter permease C-terminal" evidence="7">
    <location>
        <begin position="264"/>
        <end position="384"/>
    </location>
</feature>
<evidence type="ECO:0000256" key="1">
    <source>
        <dbReference type="ARBA" id="ARBA00004651"/>
    </source>
</evidence>
<keyword evidence="5 6" id="KW-0472">Membrane</keyword>
<comment type="subcellular location">
    <subcellularLocation>
        <location evidence="1">Cell membrane</location>
        <topology evidence="1">Multi-pass membrane protein</topology>
    </subcellularLocation>
</comment>
<evidence type="ECO:0000259" key="7">
    <source>
        <dbReference type="Pfam" id="PF02687"/>
    </source>
</evidence>
<dbReference type="EMBL" id="ACXX02000002">
    <property type="protein sequence ID" value="EGD49031.1"/>
    <property type="molecule type" value="Genomic_DNA"/>
</dbReference>
<feature type="transmembrane region" description="Helical" evidence="6">
    <location>
        <begin position="723"/>
        <end position="747"/>
    </location>
</feature>
<evidence type="ECO:0000256" key="5">
    <source>
        <dbReference type="ARBA" id="ARBA00023136"/>
    </source>
</evidence>
<evidence type="ECO:0000256" key="6">
    <source>
        <dbReference type="SAM" id="Phobius"/>
    </source>
</evidence>
<evidence type="ECO:0000313" key="8">
    <source>
        <dbReference type="EMBL" id="EGD49031.1"/>
    </source>
</evidence>
<evidence type="ECO:0000256" key="2">
    <source>
        <dbReference type="ARBA" id="ARBA00022475"/>
    </source>
</evidence>
<feature type="transmembrane region" description="Helical" evidence="6">
    <location>
        <begin position="20"/>
        <end position="43"/>
    </location>
</feature>
<evidence type="ECO:0000256" key="3">
    <source>
        <dbReference type="ARBA" id="ARBA00022692"/>
    </source>
</evidence>
<dbReference type="PANTHER" id="PTHR30287:SF1">
    <property type="entry name" value="INNER MEMBRANE PROTEIN"/>
    <property type="match status" value="1"/>
</dbReference>
<feature type="transmembrane region" description="Helical" evidence="6">
    <location>
        <begin position="262"/>
        <end position="286"/>
    </location>
</feature>
<keyword evidence="3 6" id="KW-0812">Transmembrane</keyword>
<dbReference type="InterPro" id="IPR038766">
    <property type="entry name" value="Membrane_comp_ABC_pdt"/>
</dbReference>
<keyword evidence="2" id="KW-1003">Cell membrane</keyword>
<feature type="transmembrane region" description="Helical" evidence="6">
    <location>
        <begin position="307"/>
        <end position="333"/>
    </location>
</feature>
<reference evidence="8" key="1">
    <citation type="submission" date="2009-07" db="EMBL/GenBank/DDBJ databases">
        <authorList>
            <consortium name="US DOE Joint Genome Institute (JGI-PGF)"/>
            <person name="Lucas S."/>
            <person name="Copeland A."/>
            <person name="Lapidus A."/>
            <person name="Glavina del Rio T."/>
            <person name="Tice H."/>
            <person name="Bruce D."/>
            <person name="Goodwin L."/>
            <person name="Pitluck S."/>
            <person name="Larimer F."/>
            <person name="Land M.L."/>
            <person name="Mouttaki H."/>
            <person name="He Z."/>
            <person name="Zhou J."/>
            <person name="Hemme C.L."/>
        </authorList>
    </citation>
    <scope>NUCLEOTIDE SEQUENCE</scope>
    <source>
        <strain evidence="8">DSM 2782</strain>
    </source>
</reference>
<dbReference type="STRING" id="588581.Cpap_3460"/>
<dbReference type="InterPro" id="IPR003838">
    <property type="entry name" value="ABC3_permease_C"/>
</dbReference>
<dbReference type="AlphaFoldDB" id="F1T949"/>
<dbReference type="Proteomes" id="UP000003860">
    <property type="component" value="Unassembled WGS sequence"/>
</dbReference>
<comment type="caution">
    <text evidence="8">The sequence shown here is derived from an EMBL/GenBank/DDBJ whole genome shotgun (WGS) entry which is preliminary data.</text>
</comment>
<evidence type="ECO:0000313" key="9">
    <source>
        <dbReference type="Proteomes" id="UP000003860"/>
    </source>
</evidence>
<keyword evidence="4 6" id="KW-1133">Transmembrane helix</keyword>
<evidence type="ECO:0000256" key="4">
    <source>
        <dbReference type="ARBA" id="ARBA00022989"/>
    </source>
</evidence>
<gene>
    <name evidence="8" type="ORF">Cpap_3460</name>
</gene>
<dbReference type="PANTHER" id="PTHR30287">
    <property type="entry name" value="MEMBRANE COMPONENT OF PREDICTED ABC SUPERFAMILY METABOLITE UPTAKE TRANSPORTER"/>
    <property type="match status" value="1"/>
</dbReference>
<sequence length="764" mass="86157">MKYLNKKFIRDIKILWPQFLSVLIMAMISVTIYSGMSVVWTGMNQSYEEYAKDSHLSDAFVSGSNISEKQMGKIRNLNYVNKAEPSMAIKVLVNKTEEESDILINTFSSNTLKVMNPVIRSGKPLASGDGIWLDEDYANTHALKAGDKLKIYIGNTHRDIKINGTALQSENIFFITSPTESIPNHLQHGYAYISETFAKELFGEVVYNQARVQVKPSYNLSKEQFRDDMSDILGADMYSSTLKEDKISIAQVRDEQAQIKKMAILFSAVFILLSILSMYTTMSRLVNNQIVQIGTMKSLGYSNSQIYFHYGLYGFLVALIGSIGGMLTGYFAIAKMIMGIKQSTLTLPQWNKVVGIDCLILILIIIFICTISSLLTVRKVTKTVPALTIRGILENKVESTKELKKSRMSYKWLWTFRAIKVHPVRYFMAVIAVIGSIVLMVAGVGIWDSLSDSYSQVFERQYDYQYAGNIQGQSYEQVRAAFGKYSVQLAKVDSATFSYKNKEKEGVFLALDAGHQINLFEHGTGKRIDLYQQDAVITYKMAQLLNIKNGDVLGYTISNTSELKKIKITAIADAKLPQGIFVAKNKSDEFIPNTIYFEDSDGYSFAKDQPYISGLISIDQQKNNMDDMMESVHSIMYILIFASLVLSAVILYSLGILTFIERYREYATMKVLGFYEKEIVGMVFIECCLNLIPGLLIGIPLSIQFLKVYVNVVSMDNMEWTPYVSTLHFGVILGVVIMFSVFISLLVCERIKRVNMVEALKSVE</sequence>
<organism evidence="8 9">
    <name type="scientific">Ruminiclostridium papyrosolvens DSM 2782</name>
    <dbReference type="NCBI Taxonomy" id="588581"/>
    <lineage>
        <taxon>Bacteria</taxon>
        <taxon>Bacillati</taxon>
        <taxon>Bacillota</taxon>
        <taxon>Clostridia</taxon>
        <taxon>Eubacteriales</taxon>
        <taxon>Oscillospiraceae</taxon>
        <taxon>Ruminiclostridium</taxon>
    </lineage>
</organism>
<dbReference type="RefSeq" id="WP_004617099.1">
    <property type="nucleotide sequence ID" value="NZ_ACXX02000002.1"/>
</dbReference>
<feature type="transmembrane region" description="Helical" evidence="6">
    <location>
        <begin position="353"/>
        <end position="377"/>
    </location>
</feature>
<feature type="transmembrane region" description="Helical" evidence="6">
    <location>
        <begin position="635"/>
        <end position="659"/>
    </location>
</feature>